<dbReference type="InterPro" id="IPR036890">
    <property type="entry name" value="HATPase_C_sf"/>
</dbReference>
<dbReference type="SUPFAM" id="SSF55874">
    <property type="entry name" value="ATPase domain of HSP90 chaperone/DNA topoisomerase II/histidine kinase"/>
    <property type="match status" value="1"/>
</dbReference>
<dbReference type="Pfam" id="PF07568">
    <property type="entry name" value="HisKA_2"/>
    <property type="match status" value="1"/>
</dbReference>
<dbReference type="AlphaFoldDB" id="A0A1G7RHP0"/>
<evidence type="ECO:0000256" key="3">
    <source>
        <dbReference type="ARBA" id="ARBA00022553"/>
    </source>
</evidence>
<gene>
    <name evidence="11" type="ORF">SAMN04488121_103471</name>
</gene>
<dbReference type="InterPro" id="IPR011495">
    <property type="entry name" value="Sig_transdc_His_kin_sub2_dim/P"/>
</dbReference>
<keyword evidence="8" id="KW-0175">Coiled coil</keyword>
<dbReference type="PANTHER" id="PTHR41523:SF8">
    <property type="entry name" value="ETHYLENE RESPONSE SENSOR PROTEIN"/>
    <property type="match status" value="1"/>
</dbReference>
<dbReference type="RefSeq" id="WP_089833037.1">
    <property type="nucleotide sequence ID" value="NZ_FNBN01000003.1"/>
</dbReference>
<dbReference type="EMBL" id="FNBN01000003">
    <property type="protein sequence ID" value="SDG10297.1"/>
    <property type="molecule type" value="Genomic_DNA"/>
</dbReference>
<evidence type="ECO:0000256" key="2">
    <source>
        <dbReference type="ARBA" id="ARBA00012438"/>
    </source>
</evidence>
<dbReference type="Gene3D" id="3.30.450.20">
    <property type="entry name" value="PAS domain"/>
    <property type="match status" value="1"/>
</dbReference>
<dbReference type="Pfam" id="PF13181">
    <property type="entry name" value="TPR_8"/>
    <property type="match status" value="1"/>
</dbReference>
<keyword evidence="5" id="KW-0547">Nucleotide-binding</keyword>
<evidence type="ECO:0000256" key="1">
    <source>
        <dbReference type="ARBA" id="ARBA00000085"/>
    </source>
</evidence>
<keyword evidence="3" id="KW-0597">Phosphoprotein</keyword>
<dbReference type="InterPro" id="IPR011990">
    <property type="entry name" value="TPR-like_helical_dom_sf"/>
</dbReference>
<keyword evidence="9" id="KW-0812">Transmembrane</keyword>
<evidence type="ECO:0000313" key="11">
    <source>
        <dbReference type="EMBL" id="SDG10297.1"/>
    </source>
</evidence>
<evidence type="ECO:0000313" key="12">
    <source>
        <dbReference type="Proteomes" id="UP000199045"/>
    </source>
</evidence>
<proteinExistence type="predicted"/>
<dbReference type="STRING" id="104663.SAMN04488121_103471"/>
<dbReference type="Gene3D" id="1.25.40.10">
    <property type="entry name" value="Tetratricopeptide repeat domain"/>
    <property type="match status" value="2"/>
</dbReference>
<dbReference type="Pfam" id="PF02518">
    <property type="entry name" value="HATPase_c"/>
    <property type="match status" value="1"/>
</dbReference>
<evidence type="ECO:0000256" key="9">
    <source>
        <dbReference type="SAM" id="Phobius"/>
    </source>
</evidence>
<dbReference type="SMART" id="SM00028">
    <property type="entry name" value="TPR"/>
    <property type="match status" value="4"/>
</dbReference>
<dbReference type="InterPro" id="IPR019734">
    <property type="entry name" value="TPR_rpt"/>
</dbReference>
<dbReference type="InterPro" id="IPR003594">
    <property type="entry name" value="HATPase_dom"/>
</dbReference>
<dbReference type="InterPro" id="IPR005467">
    <property type="entry name" value="His_kinase_dom"/>
</dbReference>
<name>A0A1G7RHP0_CHIFI</name>
<keyword evidence="9" id="KW-1133">Transmembrane helix</keyword>
<dbReference type="Proteomes" id="UP000199045">
    <property type="component" value="Unassembled WGS sequence"/>
</dbReference>
<organism evidence="11 12">
    <name type="scientific">Chitinophaga filiformis</name>
    <name type="common">Myxococcus filiformis</name>
    <name type="synonym">Flexibacter filiformis</name>
    <dbReference type="NCBI Taxonomy" id="104663"/>
    <lineage>
        <taxon>Bacteria</taxon>
        <taxon>Pseudomonadati</taxon>
        <taxon>Bacteroidota</taxon>
        <taxon>Chitinophagia</taxon>
        <taxon>Chitinophagales</taxon>
        <taxon>Chitinophagaceae</taxon>
        <taxon>Chitinophaga</taxon>
    </lineage>
</organism>
<dbReference type="EC" id="2.7.13.3" evidence="2"/>
<evidence type="ECO:0000259" key="10">
    <source>
        <dbReference type="PROSITE" id="PS50109"/>
    </source>
</evidence>
<dbReference type="SMART" id="SM00387">
    <property type="entry name" value="HATPase_c"/>
    <property type="match status" value="1"/>
</dbReference>
<feature type="coiled-coil region" evidence="8">
    <location>
        <begin position="508"/>
        <end position="535"/>
    </location>
</feature>
<feature type="transmembrane region" description="Helical" evidence="9">
    <location>
        <begin position="486"/>
        <end position="505"/>
    </location>
</feature>
<accession>A0A1G7RHP0</accession>
<dbReference type="PROSITE" id="PS50109">
    <property type="entry name" value="HIS_KIN"/>
    <property type="match status" value="1"/>
</dbReference>
<keyword evidence="6 11" id="KW-0418">Kinase</keyword>
<comment type="catalytic activity">
    <reaction evidence="1">
        <text>ATP + protein L-histidine = ADP + protein N-phospho-L-histidine.</text>
        <dbReference type="EC" id="2.7.13.3"/>
    </reaction>
</comment>
<feature type="domain" description="Histidine kinase" evidence="10">
    <location>
        <begin position="542"/>
        <end position="736"/>
    </location>
</feature>
<dbReference type="Gene3D" id="3.30.565.10">
    <property type="entry name" value="Histidine kinase-like ATPase, C-terminal domain"/>
    <property type="match status" value="1"/>
</dbReference>
<evidence type="ECO:0000256" key="6">
    <source>
        <dbReference type="ARBA" id="ARBA00022777"/>
    </source>
</evidence>
<keyword evidence="9" id="KW-0472">Membrane</keyword>
<dbReference type="PANTHER" id="PTHR41523">
    <property type="entry name" value="TWO-COMPONENT SYSTEM SENSOR PROTEIN"/>
    <property type="match status" value="1"/>
</dbReference>
<evidence type="ECO:0000256" key="4">
    <source>
        <dbReference type="ARBA" id="ARBA00022679"/>
    </source>
</evidence>
<keyword evidence="7" id="KW-0067">ATP-binding</keyword>
<keyword evidence="4" id="KW-0808">Transferase</keyword>
<sequence>MYNYLFIASFIGILLTGTGCNPQGNSRRETVPDTVLVGELMQQAERCLDKPGSFREDMDSAMNIATEMERISARQQYMRGIGLSNLLRAKTFREMGRGSQARQPAAKAVEMLSRAGTETDKAQALIELGGSYDIRKADEMRGKIALYEQGIGIYNHLGDKLKEAQLREFLGDLYQITQDTAHALSNLRKALALYQEVGFTRLQGVYGLIGSVYMQGDNFTVSLRYNMLAIKIGEQLKDSGALMATLYNRLGGSYWYIENDQQALTYFRKAAMIARAGKDSLALQDILGNIARLLARQKAYQEALDSMDAAIALTRERNVYDQSLFDMFHLYVYTMMNDLPNGELYFRKLKKIYDEHVQDDNMMQSLRYTMANYLVKSGNFEAGRQYLNALSYKAGSYPVIITRRAMVEYLYYQVDSAAGNLQAAITHFRNFKSISDSSKNLLQSKQLGELQLRFETEKKDNDIKMLLQKNQVQETSLQNEKVIRNLVIAGIFILVVFLGLIYSRYRNKKIMNIRLENQQNEINKQNEALRKLVDDKEWLLKEIHHRVKNNLQVIISLLNTQSRYLNNKDALDAIRNSQQRMYSMSLIHQRLYQTDSLGKLDMRWYIPELISYMKDGHEAGNNIAFIIDCENIELEVVQAVPLGLILNEAISNSLKYAFPDKRKGAITVRLEMEDDKNCRLRIADDGVGIQHPEVVLEGDSLGMSLMKGLSEQLDGSFIIDHNCPGLLIEINFPYHAFIPDIRKSILN</sequence>
<dbReference type="GO" id="GO:0004673">
    <property type="term" value="F:protein histidine kinase activity"/>
    <property type="evidence" value="ECO:0007669"/>
    <property type="project" value="UniProtKB-EC"/>
</dbReference>
<dbReference type="OrthoDB" id="1223659at2"/>
<evidence type="ECO:0000256" key="8">
    <source>
        <dbReference type="SAM" id="Coils"/>
    </source>
</evidence>
<evidence type="ECO:0000256" key="7">
    <source>
        <dbReference type="ARBA" id="ARBA00022840"/>
    </source>
</evidence>
<protein>
    <recommendedName>
        <fullName evidence="2">histidine kinase</fullName>
        <ecNumber evidence="2">2.7.13.3</ecNumber>
    </recommendedName>
</protein>
<dbReference type="GO" id="GO:0005524">
    <property type="term" value="F:ATP binding"/>
    <property type="evidence" value="ECO:0007669"/>
    <property type="project" value="UniProtKB-KW"/>
</dbReference>
<dbReference type="SUPFAM" id="SSF48452">
    <property type="entry name" value="TPR-like"/>
    <property type="match status" value="2"/>
</dbReference>
<reference evidence="11 12" key="1">
    <citation type="submission" date="2016-10" db="EMBL/GenBank/DDBJ databases">
        <authorList>
            <person name="de Groot N.N."/>
        </authorList>
    </citation>
    <scope>NUCLEOTIDE SEQUENCE [LARGE SCALE GENOMIC DNA]</scope>
    <source>
        <strain evidence="11 12">DSM 527</strain>
    </source>
</reference>
<evidence type="ECO:0000256" key="5">
    <source>
        <dbReference type="ARBA" id="ARBA00022741"/>
    </source>
</evidence>